<dbReference type="Gene3D" id="3.40.50.300">
    <property type="entry name" value="P-loop containing nucleotide triphosphate hydrolases"/>
    <property type="match status" value="1"/>
</dbReference>
<evidence type="ECO:0000259" key="9">
    <source>
        <dbReference type="PROSITE" id="PS50837"/>
    </source>
</evidence>
<dbReference type="CDD" id="cd16040">
    <property type="entry name" value="SPRY_PRY_SNTX"/>
    <property type="match status" value="1"/>
</dbReference>
<dbReference type="InterPro" id="IPR032675">
    <property type="entry name" value="LRR_dom_sf"/>
</dbReference>
<dbReference type="PANTHER" id="PTHR24106">
    <property type="entry name" value="NACHT, LRR AND CARD DOMAINS-CONTAINING"/>
    <property type="match status" value="1"/>
</dbReference>
<feature type="region of interest" description="Disordered" evidence="7">
    <location>
        <begin position="1"/>
        <end position="68"/>
    </location>
</feature>
<dbReference type="InterPro" id="IPR027417">
    <property type="entry name" value="P-loop_NTPase"/>
</dbReference>
<evidence type="ECO:0000259" key="8">
    <source>
        <dbReference type="PROSITE" id="PS50188"/>
    </source>
</evidence>
<dbReference type="InterPro" id="IPR006574">
    <property type="entry name" value="PRY"/>
</dbReference>
<evidence type="ECO:0000256" key="4">
    <source>
        <dbReference type="ARBA" id="ARBA00022737"/>
    </source>
</evidence>
<evidence type="ECO:0000256" key="5">
    <source>
        <dbReference type="ARBA" id="ARBA00022741"/>
    </source>
</evidence>
<feature type="domain" description="B30.2/SPRY" evidence="8">
    <location>
        <begin position="950"/>
        <end position="1149"/>
    </location>
</feature>
<dbReference type="PROSITE" id="PS50837">
    <property type="entry name" value="NACHT"/>
    <property type="match status" value="1"/>
</dbReference>
<dbReference type="GO" id="GO:0005524">
    <property type="term" value="F:ATP binding"/>
    <property type="evidence" value="ECO:0007669"/>
    <property type="project" value="UniProtKB-KW"/>
</dbReference>
<dbReference type="InterPro" id="IPR029495">
    <property type="entry name" value="NACHT-assoc"/>
</dbReference>
<dbReference type="Pfam" id="PF05729">
    <property type="entry name" value="NACHT"/>
    <property type="match status" value="1"/>
</dbReference>
<evidence type="ECO:0000256" key="1">
    <source>
        <dbReference type="ARBA" id="ARBA00004496"/>
    </source>
</evidence>
<evidence type="ECO:0000256" key="6">
    <source>
        <dbReference type="ARBA" id="ARBA00022840"/>
    </source>
</evidence>
<feature type="domain" description="NACHT" evidence="9">
    <location>
        <begin position="323"/>
        <end position="457"/>
    </location>
</feature>
<keyword evidence="4" id="KW-0677">Repeat</keyword>
<dbReference type="InterPro" id="IPR001870">
    <property type="entry name" value="B30.2/SPRY"/>
</dbReference>
<dbReference type="InterPro" id="IPR051261">
    <property type="entry name" value="NLR"/>
</dbReference>
<keyword evidence="6" id="KW-0067">ATP-binding</keyword>
<dbReference type="InterPro" id="IPR003877">
    <property type="entry name" value="SPRY_dom"/>
</dbReference>
<dbReference type="SMART" id="SM00449">
    <property type="entry name" value="SPRY"/>
    <property type="match status" value="1"/>
</dbReference>
<dbReference type="InterPro" id="IPR007111">
    <property type="entry name" value="NACHT_NTPase"/>
</dbReference>
<dbReference type="Proteomes" id="UP001557470">
    <property type="component" value="Unassembled WGS sequence"/>
</dbReference>
<dbReference type="InterPro" id="IPR041075">
    <property type="entry name" value="NOD1/2_WH"/>
</dbReference>
<dbReference type="FunFam" id="3.40.50.300:FF:001524">
    <property type="entry name" value="Si:dkey-126g1.7"/>
    <property type="match status" value="1"/>
</dbReference>
<dbReference type="InterPro" id="IPR003879">
    <property type="entry name" value="Butyrophylin_SPRY"/>
</dbReference>
<evidence type="ECO:0000256" key="2">
    <source>
        <dbReference type="ARBA" id="ARBA00022490"/>
    </source>
</evidence>
<dbReference type="Pfam" id="PF17779">
    <property type="entry name" value="WHD_NOD2"/>
    <property type="match status" value="1"/>
</dbReference>
<sequence>MSLPGEKEEVHTASKMSPPGEKEEVHTASKMSLPGEKEEVHTASKMSLPGEKEEVHTASKMSLPGEKEEVHTASKMTLSKESEDCVRLFGEGDHMERPIPQEIPISPLPSCLSMKSDKSMEHLIKLQNRDSIDYRVQYKKPDVSSAPNHQTDLNSFFTLLEDQVITLLKCELKKFKRILSPVQMEEEEEEVVDTEDDEKESSAREGALKITLHVLRKLNQKELADTLENVLLGELTACQQKLKCNLKRNYKNVFEGISKQGNPTLLSRIYTELYITEGGTGEVNYEHEVRQIEAASRKSEIKETPIKCNEIFDHLPGHQKEIRTVLTKGVAGIGKTISVQKFILDWAEGQANHNIQLIFPLPFRELNMMKGRKYSLMELLHHFFVETKESGISNFDKYRVLFVFDGLDECRLPLDFKNNKSCSDITESTSVDVLLTNLIKGNLLPSALLWVTTRPAAANQIPPECVDQVTEVRGFNDPQKEEYFRKRFSNQDLARRIISHIKMSRSLHIMCHVPVFCWISAMVLEKLLGEPGVGEMPKTLTQMYKYFLIFSILHRTHKYSGGTEDTDIDSLLITDSQIILQLGKLAFNQLEIGNLIFYEEDMRNCNIDVKEASVYSGVCTQIFREEYGLYQEKVYCFVHLSIQEFLAAVYVFVTFSNDKVNLWDKQETTTGQYQMSEDRPITILYKSAVDQALQSKTGHLDLFLRFLLGLSLESNHTLLRSLLKQSGSSSQANKETVQYVKERIRENLCPERCINLFHCLNELNDHSLVEEIQTYLRSGVLSETKLSPSQWSALVFVLLTSEEELEVFDLSKYSRSEEGFLRLVPVVKASRRVKLNGCKLTEKSCGMLASVLRSNSSHLRELDLSDNDLQDSGVKLLSDGLKSPHCKLEKLSLSFCLVTEEGCAALASSLRSNPSHLRELDLSHNHPGYSGVKLLSALVEDQHYKLEKVSLEYNSECWLKSALKKYATELTLDPNTAFRNLCLSEENRTLMRVEEEQPYPDHPERFINWDQVLCKQGLTGRSYWEVEWKGHEVHLGVTYSQIGREGRGHDCGLGYNDKSWTLSCNKDIFTARHNKKPITVADHTYRSHKIGVYLDWLAGTLSFYSISTDTMTHLYTFHTTFTEPLYPAFRIWYCGACLSLCPVLLCPID</sequence>
<evidence type="ECO:0000313" key="11">
    <source>
        <dbReference type="Proteomes" id="UP001557470"/>
    </source>
</evidence>
<dbReference type="Gene3D" id="2.60.120.920">
    <property type="match status" value="1"/>
</dbReference>
<accession>A0ABD0XW83</accession>
<dbReference type="Pfam" id="PF14484">
    <property type="entry name" value="FISNA"/>
    <property type="match status" value="1"/>
</dbReference>
<dbReference type="SUPFAM" id="SSF52047">
    <property type="entry name" value="RNI-like"/>
    <property type="match status" value="1"/>
</dbReference>
<dbReference type="InterPro" id="IPR043136">
    <property type="entry name" value="B30.2/SPRY_sf"/>
</dbReference>
<dbReference type="Pfam" id="PF13516">
    <property type="entry name" value="LRR_6"/>
    <property type="match status" value="2"/>
</dbReference>
<dbReference type="Gene3D" id="3.80.10.10">
    <property type="entry name" value="Ribonuclease Inhibitor"/>
    <property type="match status" value="1"/>
</dbReference>
<comment type="subcellular location">
    <subcellularLocation>
        <location evidence="1">Cytoplasm</location>
    </subcellularLocation>
</comment>
<dbReference type="FunFam" id="3.80.10.10:FF:000714">
    <property type="entry name" value="Si:ch211-149a19.3"/>
    <property type="match status" value="1"/>
</dbReference>
<dbReference type="PROSITE" id="PS50188">
    <property type="entry name" value="B302_SPRY"/>
    <property type="match status" value="1"/>
</dbReference>
<dbReference type="SMART" id="SM00368">
    <property type="entry name" value="LRR_RI"/>
    <property type="match status" value="4"/>
</dbReference>
<evidence type="ECO:0000256" key="7">
    <source>
        <dbReference type="SAM" id="MobiDB-lite"/>
    </source>
</evidence>
<dbReference type="EMBL" id="JAGEUA010000003">
    <property type="protein sequence ID" value="KAL0994932.1"/>
    <property type="molecule type" value="Genomic_DNA"/>
</dbReference>
<comment type="caution">
    <text evidence="10">The sequence shown here is derived from an EMBL/GenBank/DDBJ whole genome shotgun (WGS) entry which is preliminary data.</text>
</comment>
<protein>
    <submittedName>
        <fullName evidence="10">Uncharacterized protein</fullName>
    </submittedName>
</protein>
<keyword evidence="5" id="KW-0547">Nucleotide-binding</keyword>
<name>A0ABD0XW83_UMBPY</name>
<evidence type="ECO:0000313" key="10">
    <source>
        <dbReference type="EMBL" id="KAL0994932.1"/>
    </source>
</evidence>
<keyword evidence="3" id="KW-0433">Leucine-rich repeat</keyword>
<proteinExistence type="predicted"/>
<keyword evidence="2" id="KW-0963">Cytoplasm</keyword>
<dbReference type="Pfam" id="PF17776">
    <property type="entry name" value="NLRC4_HD2"/>
    <property type="match status" value="1"/>
</dbReference>
<evidence type="ECO:0000256" key="3">
    <source>
        <dbReference type="ARBA" id="ARBA00022614"/>
    </source>
</evidence>
<dbReference type="SMART" id="SM00589">
    <property type="entry name" value="PRY"/>
    <property type="match status" value="1"/>
</dbReference>
<dbReference type="AlphaFoldDB" id="A0ABD0XW83"/>
<dbReference type="SUPFAM" id="SSF49899">
    <property type="entry name" value="Concanavalin A-like lectins/glucanases"/>
    <property type="match status" value="1"/>
</dbReference>
<feature type="compositionally biased region" description="Basic and acidic residues" evidence="7">
    <location>
        <begin position="1"/>
        <end position="12"/>
    </location>
</feature>
<gene>
    <name evidence="10" type="ORF">UPYG_G00129570</name>
</gene>
<dbReference type="InterPro" id="IPR013320">
    <property type="entry name" value="ConA-like_dom_sf"/>
</dbReference>
<dbReference type="Pfam" id="PF00622">
    <property type="entry name" value="SPRY"/>
    <property type="match status" value="1"/>
</dbReference>
<dbReference type="SMART" id="SM01288">
    <property type="entry name" value="FISNA"/>
    <property type="match status" value="1"/>
</dbReference>
<dbReference type="GO" id="GO:0005737">
    <property type="term" value="C:cytoplasm"/>
    <property type="evidence" value="ECO:0007669"/>
    <property type="project" value="UniProtKB-SubCell"/>
</dbReference>
<dbReference type="Pfam" id="PF13765">
    <property type="entry name" value="PRY"/>
    <property type="match status" value="1"/>
</dbReference>
<organism evidence="10 11">
    <name type="scientific">Umbra pygmaea</name>
    <name type="common">Eastern mudminnow</name>
    <dbReference type="NCBI Taxonomy" id="75934"/>
    <lineage>
        <taxon>Eukaryota</taxon>
        <taxon>Metazoa</taxon>
        <taxon>Chordata</taxon>
        <taxon>Craniata</taxon>
        <taxon>Vertebrata</taxon>
        <taxon>Euteleostomi</taxon>
        <taxon>Actinopterygii</taxon>
        <taxon>Neopterygii</taxon>
        <taxon>Teleostei</taxon>
        <taxon>Protacanthopterygii</taxon>
        <taxon>Esociformes</taxon>
        <taxon>Umbridae</taxon>
        <taxon>Umbra</taxon>
    </lineage>
</organism>
<keyword evidence="11" id="KW-1185">Reference proteome</keyword>
<dbReference type="InterPro" id="IPR001611">
    <property type="entry name" value="Leu-rich_rpt"/>
</dbReference>
<dbReference type="InterPro" id="IPR041267">
    <property type="entry name" value="NLRP_HD2"/>
</dbReference>
<dbReference type="PRINTS" id="PR01407">
    <property type="entry name" value="BUTYPHLNCDUF"/>
</dbReference>
<reference evidence="10 11" key="1">
    <citation type="submission" date="2024-06" db="EMBL/GenBank/DDBJ databases">
        <authorList>
            <person name="Pan Q."/>
            <person name="Wen M."/>
            <person name="Jouanno E."/>
            <person name="Zahm M."/>
            <person name="Klopp C."/>
            <person name="Cabau C."/>
            <person name="Louis A."/>
            <person name="Berthelot C."/>
            <person name="Parey E."/>
            <person name="Roest Crollius H."/>
            <person name="Montfort J."/>
            <person name="Robinson-Rechavi M."/>
            <person name="Bouchez O."/>
            <person name="Lampietro C."/>
            <person name="Lopez Roques C."/>
            <person name="Donnadieu C."/>
            <person name="Postlethwait J."/>
            <person name="Bobe J."/>
            <person name="Verreycken H."/>
            <person name="Guiguen Y."/>
        </authorList>
    </citation>
    <scope>NUCLEOTIDE SEQUENCE [LARGE SCALE GENOMIC DNA]</scope>
    <source>
        <strain evidence="10">Up_M1</strain>
        <tissue evidence="10">Testis</tissue>
    </source>
</reference>